<evidence type="ECO:0000259" key="1">
    <source>
        <dbReference type="Pfam" id="PF13586"/>
    </source>
</evidence>
<sequence length="106" mass="12286">MAGPNPLAENQFVLGILPEIVRRTDDVKGFKVLPRRLVVERTFGWLVRDRRLAREYEPLTVNSEAIIKVAMIRFMTIRMAAQAVRWNNATDREAARRINVEQLLAR</sequence>
<protein>
    <recommendedName>
        <fullName evidence="1">Transposase DDE domain-containing protein</fullName>
    </recommendedName>
</protein>
<keyword evidence="3" id="KW-1185">Reference proteome</keyword>
<organism evidence="2 3">
    <name type="scientific">Micromonospora gifhornensis</name>
    <dbReference type="NCBI Taxonomy" id="84594"/>
    <lineage>
        <taxon>Bacteria</taxon>
        <taxon>Bacillati</taxon>
        <taxon>Actinomycetota</taxon>
        <taxon>Actinomycetes</taxon>
        <taxon>Micromonosporales</taxon>
        <taxon>Micromonosporaceae</taxon>
        <taxon>Micromonospora</taxon>
    </lineage>
</organism>
<comment type="caution">
    <text evidence="2">The sequence shown here is derived from an EMBL/GenBank/DDBJ whole genome shotgun (WGS) entry which is preliminary data.</text>
</comment>
<dbReference type="PANTHER" id="PTHR30007:SF0">
    <property type="entry name" value="TRANSPOSASE"/>
    <property type="match status" value="1"/>
</dbReference>
<feature type="domain" description="Transposase DDE" evidence="1">
    <location>
        <begin position="30"/>
        <end position="74"/>
    </location>
</feature>
<dbReference type="PANTHER" id="PTHR30007">
    <property type="entry name" value="PHP DOMAIN PROTEIN"/>
    <property type="match status" value="1"/>
</dbReference>
<dbReference type="EMBL" id="BOPA01000079">
    <property type="protein sequence ID" value="GIJ19319.1"/>
    <property type="molecule type" value="Genomic_DNA"/>
</dbReference>
<name>A0ABQ4IN31_9ACTN</name>
<gene>
    <name evidence="2" type="ORF">Vgi01_60030</name>
</gene>
<dbReference type="Proteomes" id="UP000647860">
    <property type="component" value="Unassembled WGS sequence"/>
</dbReference>
<evidence type="ECO:0000313" key="2">
    <source>
        <dbReference type="EMBL" id="GIJ19319.1"/>
    </source>
</evidence>
<evidence type="ECO:0000313" key="3">
    <source>
        <dbReference type="Proteomes" id="UP000647860"/>
    </source>
</evidence>
<reference evidence="2 3" key="1">
    <citation type="submission" date="2021-01" db="EMBL/GenBank/DDBJ databases">
        <title>Whole genome shotgun sequence of Verrucosispora gifhornensis NBRC 16317.</title>
        <authorList>
            <person name="Komaki H."/>
            <person name="Tamura T."/>
        </authorList>
    </citation>
    <scope>NUCLEOTIDE SEQUENCE [LARGE SCALE GENOMIC DNA]</scope>
    <source>
        <strain evidence="2 3">NBRC 16317</strain>
    </source>
</reference>
<proteinExistence type="predicted"/>
<accession>A0ABQ4IN31</accession>
<dbReference type="InterPro" id="IPR025668">
    <property type="entry name" value="Tnp_DDE_dom"/>
</dbReference>
<dbReference type="Pfam" id="PF13586">
    <property type="entry name" value="DDE_Tnp_1_2"/>
    <property type="match status" value="1"/>
</dbReference>